<comment type="function">
    <text evidence="1">Together with LptE, is involved in the assembly of lipopolysaccharide (LPS) at the surface of the outer membrane.</text>
</comment>
<dbReference type="PANTHER" id="PTHR30189:SF1">
    <property type="entry name" value="LPS-ASSEMBLY PROTEIN LPTD"/>
    <property type="match status" value="1"/>
</dbReference>
<comment type="similarity">
    <text evidence="1">Belongs to the LptD family.</text>
</comment>
<dbReference type="InterPro" id="IPR020889">
    <property type="entry name" value="LipoPS_assembly_LptD"/>
</dbReference>
<keyword evidence="1" id="KW-0472">Membrane</keyword>
<dbReference type="EMBL" id="JBEWZI010000001">
    <property type="protein sequence ID" value="MET7012741.1"/>
    <property type="molecule type" value="Genomic_DNA"/>
</dbReference>
<evidence type="ECO:0000256" key="1">
    <source>
        <dbReference type="HAMAP-Rule" id="MF_01411"/>
    </source>
</evidence>
<name>A0ABV2TFP4_9RHOO</name>
<dbReference type="InterPro" id="IPR007543">
    <property type="entry name" value="LptD_C"/>
</dbReference>
<dbReference type="RefSeq" id="WP_354599200.1">
    <property type="nucleotide sequence ID" value="NZ_JBEWZI010000001.1"/>
</dbReference>
<keyword evidence="1" id="KW-0998">Cell outer membrane</keyword>
<comment type="caution">
    <text evidence="1">Lacks conserved residue(s) required for the propagation of feature annotation.</text>
</comment>
<gene>
    <name evidence="1" type="primary">lptD</name>
    <name evidence="3" type="ORF">ABXR19_00975</name>
</gene>
<proteinExistence type="inferred from homology"/>
<evidence type="ECO:0000259" key="2">
    <source>
        <dbReference type="Pfam" id="PF04453"/>
    </source>
</evidence>
<comment type="subunit">
    <text evidence="1">Component of the lipopolysaccharide transport and assembly complex. Interacts with LptE and LptA.</text>
</comment>
<sequence length="820" mass="90785">MPPFLDLLSKALMNRTCRLRHTLPGWSSRPRLLVLAVLAALPGALLAQTVAPVPGTGQSRPAVQPAKPRSAAAIKAAEVLLPLANPATPRDPRATQIEAGRIDGRDQVEMTAVGNVRLERGNMVLTSDRLYYDQVANEVQAKGNVRLERGADLIEGPSAHMNLDTWFGEFESPSYQLQRERHVSVDSRPTSGRPARPLTQLISGSGNADLLNLEGENHYRLTNSTYTTCPAPDPSWYLRMSDLELDFDRDKGEATHSRLIFKGVPIAYMPWAEFPLNGGRQSGFLPMTLGATNSTGFDATVPYYFNIAPNYDATVAPRWMSERGLQVGGETRYLTPLSSGTLRGEYLNEDKVTQTSRSLYSWKHNQNFGYGLSGAVDAAQVSDKTYFSDLSSKIASTSQSSLNQQANLNYNSGTWLSGGLLVQRYQVLQPENGVPYNRMPQFTALAKQTDFHGMSMLMPVEYTDFAHPTAVEGRRMAMNPQIAYPLQNSAFYLTPKVGAHLSRYEIDGRDGSGSSTIGRSVPTVSLDSGVVFERNTTSGDKDQTQTLEPRLYYVHTPYRDQSDIPVFDSGLADFNFAQIFSENRYSGQDRIADANQLTAGLQSRMIENSSGEEWLRVALAQRYYFAEQRVTLPGETPRSGRFANMLGAVSGRIRRDLWTDNAVQYDPRVGLWQRATTSLRYQPDFSKTASISYRYVRDPSPGVAGSRDLDVSAQWPLWGNWYGVGRYNLNMRDHRLTEAIGGLEYKGDCWVVRGVWQTLLTTAQSNGQTRNNSVFLQLEFNGLASLGSNPVSLLKRSVTGYGKINEPGVGDPMFGDATQP</sequence>
<dbReference type="Proteomes" id="UP001549691">
    <property type="component" value="Unassembled WGS sequence"/>
</dbReference>
<feature type="domain" description="LptD C-terminal" evidence="2">
    <location>
        <begin position="356"/>
        <end position="721"/>
    </location>
</feature>
<keyword evidence="4" id="KW-1185">Reference proteome</keyword>
<accession>A0ABV2TFP4</accession>
<organism evidence="3 4">
    <name type="scientific">Uliginosibacterium flavum</name>
    <dbReference type="NCBI Taxonomy" id="1396831"/>
    <lineage>
        <taxon>Bacteria</taxon>
        <taxon>Pseudomonadati</taxon>
        <taxon>Pseudomonadota</taxon>
        <taxon>Betaproteobacteria</taxon>
        <taxon>Rhodocyclales</taxon>
        <taxon>Zoogloeaceae</taxon>
        <taxon>Uliginosibacterium</taxon>
    </lineage>
</organism>
<dbReference type="InterPro" id="IPR050218">
    <property type="entry name" value="LptD"/>
</dbReference>
<protein>
    <recommendedName>
        <fullName evidence="1">LPS-assembly protein LptD</fullName>
    </recommendedName>
</protein>
<keyword evidence="1" id="KW-0732">Signal</keyword>
<dbReference type="PANTHER" id="PTHR30189">
    <property type="entry name" value="LPS-ASSEMBLY PROTEIN"/>
    <property type="match status" value="1"/>
</dbReference>
<evidence type="ECO:0000313" key="3">
    <source>
        <dbReference type="EMBL" id="MET7012741.1"/>
    </source>
</evidence>
<dbReference type="HAMAP" id="MF_01411">
    <property type="entry name" value="LPS_assembly_LptD"/>
    <property type="match status" value="1"/>
</dbReference>
<reference evidence="3 4" key="1">
    <citation type="submission" date="2024-07" db="EMBL/GenBank/DDBJ databases">
        <title>Uliginosibacterium flavum JJ3220;KACC:17644.</title>
        <authorList>
            <person name="Kim M.K."/>
        </authorList>
    </citation>
    <scope>NUCLEOTIDE SEQUENCE [LARGE SCALE GENOMIC DNA]</scope>
    <source>
        <strain evidence="3 4">KACC:17644</strain>
    </source>
</reference>
<comment type="caution">
    <text evidence="3">The sequence shown here is derived from an EMBL/GenBank/DDBJ whole genome shotgun (WGS) entry which is preliminary data.</text>
</comment>
<evidence type="ECO:0000313" key="4">
    <source>
        <dbReference type="Proteomes" id="UP001549691"/>
    </source>
</evidence>
<dbReference type="Pfam" id="PF04453">
    <property type="entry name" value="LptD"/>
    <property type="match status" value="1"/>
</dbReference>
<comment type="subcellular location">
    <subcellularLocation>
        <location evidence="1">Cell outer membrane</location>
    </subcellularLocation>
</comment>